<reference evidence="7" key="1">
    <citation type="journal article" date="2014" name="Int. J. Syst. Evol. Microbiol.">
        <title>Complete genome sequence of Corynebacterium casei LMG S-19264T (=DSM 44701T), isolated from a smear-ripened cheese.</title>
        <authorList>
            <consortium name="US DOE Joint Genome Institute (JGI-PGF)"/>
            <person name="Walter F."/>
            <person name="Albersmeier A."/>
            <person name="Kalinowski J."/>
            <person name="Ruckert C."/>
        </authorList>
    </citation>
    <scope>NUCLEOTIDE SEQUENCE</scope>
    <source>
        <strain evidence="7">JCM 15759</strain>
    </source>
</reference>
<dbReference type="EMBL" id="BMON01000014">
    <property type="protein sequence ID" value="GGM53227.1"/>
    <property type="molecule type" value="Genomic_DNA"/>
</dbReference>
<dbReference type="InterPro" id="IPR014044">
    <property type="entry name" value="CAP_dom"/>
</dbReference>
<reference evidence="7" key="2">
    <citation type="submission" date="2020-09" db="EMBL/GenBank/DDBJ databases">
        <authorList>
            <person name="Sun Q."/>
            <person name="Ohkuma M."/>
        </authorList>
    </citation>
    <scope>NUCLEOTIDE SEQUENCE</scope>
    <source>
        <strain evidence="7">JCM 15759</strain>
    </source>
</reference>
<keyword evidence="5" id="KW-0472">Membrane</keyword>
<evidence type="ECO:0000256" key="1">
    <source>
        <dbReference type="ARBA" id="ARBA00022723"/>
    </source>
</evidence>
<accession>A0A830FID4</accession>
<dbReference type="GO" id="GO:0008270">
    <property type="term" value="F:zinc ion binding"/>
    <property type="evidence" value="ECO:0007669"/>
    <property type="project" value="UniProtKB-KW"/>
</dbReference>
<name>A0A830FID4_HALAR</name>
<keyword evidence="5" id="KW-0812">Transmembrane</keyword>
<dbReference type="Gene3D" id="3.40.33.10">
    <property type="entry name" value="CAP"/>
    <property type="match status" value="1"/>
</dbReference>
<evidence type="ECO:0000259" key="6">
    <source>
        <dbReference type="SMART" id="SM00154"/>
    </source>
</evidence>
<dbReference type="RefSeq" id="WP_188854247.1">
    <property type="nucleotide sequence ID" value="NZ_BMON01000014.1"/>
</dbReference>
<keyword evidence="2" id="KW-0863">Zinc-finger</keyword>
<evidence type="ECO:0000256" key="5">
    <source>
        <dbReference type="SAM" id="Phobius"/>
    </source>
</evidence>
<proteinExistence type="predicted"/>
<feature type="compositionally biased region" description="Basic and acidic residues" evidence="4">
    <location>
        <begin position="61"/>
        <end position="73"/>
    </location>
</feature>
<evidence type="ECO:0000256" key="4">
    <source>
        <dbReference type="SAM" id="MobiDB-lite"/>
    </source>
</evidence>
<dbReference type="Gene3D" id="4.10.1110.10">
    <property type="entry name" value="AN1-like Zinc finger"/>
    <property type="match status" value="1"/>
</dbReference>
<dbReference type="InterPro" id="IPR035940">
    <property type="entry name" value="CAP_sf"/>
</dbReference>
<dbReference type="InterPro" id="IPR035896">
    <property type="entry name" value="AN1-like_Znf"/>
</dbReference>
<dbReference type="OrthoDB" id="60683at2157"/>
<dbReference type="PANTHER" id="PTHR31157">
    <property type="entry name" value="SCP DOMAIN-CONTAINING PROTEIN"/>
    <property type="match status" value="1"/>
</dbReference>
<comment type="caution">
    <text evidence="7">The sequence shown here is derived from an EMBL/GenBank/DDBJ whole genome shotgun (WGS) entry which is preliminary data.</text>
</comment>
<feature type="region of interest" description="Disordered" evidence="4">
    <location>
        <begin position="39"/>
        <end position="85"/>
    </location>
</feature>
<keyword evidence="3" id="KW-0862">Zinc</keyword>
<dbReference type="Pfam" id="PF00188">
    <property type="entry name" value="CAP"/>
    <property type="match status" value="1"/>
</dbReference>
<feature type="region of interest" description="Disordered" evidence="4">
    <location>
        <begin position="228"/>
        <end position="247"/>
    </location>
</feature>
<keyword evidence="1" id="KW-0479">Metal-binding</keyword>
<feature type="compositionally biased region" description="Polar residues" evidence="4">
    <location>
        <begin position="49"/>
        <end position="60"/>
    </location>
</feature>
<dbReference type="SUPFAM" id="SSF55797">
    <property type="entry name" value="PR-1-like"/>
    <property type="match status" value="1"/>
</dbReference>
<evidence type="ECO:0000256" key="2">
    <source>
        <dbReference type="ARBA" id="ARBA00022771"/>
    </source>
</evidence>
<evidence type="ECO:0000313" key="8">
    <source>
        <dbReference type="Proteomes" id="UP000656367"/>
    </source>
</evidence>
<dbReference type="SMART" id="SM00154">
    <property type="entry name" value="ZnF_AN1"/>
    <property type="match status" value="1"/>
</dbReference>
<feature type="transmembrane region" description="Helical" evidence="5">
    <location>
        <begin position="183"/>
        <end position="206"/>
    </location>
</feature>
<dbReference type="Pfam" id="PF01428">
    <property type="entry name" value="zf-AN1"/>
    <property type="match status" value="1"/>
</dbReference>
<dbReference type="InterPro" id="IPR000058">
    <property type="entry name" value="Znf_AN1"/>
</dbReference>
<dbReference type="AlphaFoldDB" id="A0A830FID4"/>
<dbReference type="Proteomes" id="UP000656367">
    <property type="component" value="Unassembled WGS sequence"/>
</dbReference>
<dbReference type="PANTHER" id="PTHR31157:SF1">
    <property type="entry name" value="SCP DOMAIN-CONTAINING PROTEIN"/>
    <property type="match status" value="1"/>
</dbReference>
<dbReference type="CDD" id="cd05379">
    <property type="entry name" value="CAP_bacterial"/>
    <property type="match status" value="1"/>
</dbReference>
<sequence length="399" mass="44041">MADCEYCGETDELVHTCNHCKQKYCPEHTLPENHHCPALRTNAVGTGEPDTQNNEQNAETSKPEPDQSQRDANDSPNFKSSPDVAVDGTAVYKEQSEGSEQNENTNEKKNHSIKRALAGGFESPQYRGRCPNCSQYVSTSVETDNAGIVRCQTCGWQPGYPGLRLVTHRFDWRKWKLRMFKSVKISLVVIAVLGFAGVFGTGITLVDDTADGLIKSAGLGDEADRAASAAADVGNSTSEESDRYHSGVDERRVEVLVHQYVNKERQQQGLANISHDSQLRRIARNHSEDMANRSYFSHTDPSGNDFSNRYAAAGYQCQVTISDSRYATGGENIAQTWFGEPISGEGTYNTADELARGIVTQWMDSSGHRENILTPYWQSEGIGIEITDSGKVFATQDFC</sequence>
<organism evidence="7 8">
    <name type="scientific">Haloarcula argentinensis</name>
    <dbReference type="NCBI Taxonomy" id="43776"/>
    <lineage>
        <taxon>Archaea</taxon>
        <taxon>Methanobacteriati</taxon>
        <taxon>Methanobacteriota</taxon>
        <taxon>Stenosarchaea group</taxon>
        <taxon>Halobacteria</taxon>
        <taxon>Halobacteriales</taxon>
        <taxon>Haloarculaceae</taxon>
        <taxon>Haloarcula</taxon>
    </lineage>
</organism>
<gene>
    <name evidence="7" type="ORF">GCM10009006_37910</name>
</gene>
<keyword evidence="5" id="KW-1133">Transmembrane helix</keyword>
<evidence type="ECO:0000256" key="3">
    <source>
        <dbReference type="ARBA" id="ARBA00022833"/>
    </source>
</evidence>
<protein>
    <recommendedName>
        <fullName evidence="6">AN1-type domain-containing protein</fullName>
    </recommendedName>
</protein>
<evidence type="ECO:0000313" key="7">
    <source>
        <dbReference type="EMBL" id="GGM53227.1"/>
    </source>
</evidence>
<dbReference type="SUPFAM" id="SSF118310">
    <property type="entry name" value="AN1-like Zinc finger"/>
    <property type="match status" value="1"/>
</dbReference>
<feature type="domain" description="AN1-type" evidence="6">
    <location>
        <begin position="4"/>
        <end position="41"/>
    </location>
</feature>